<proteinExistence type="inferred from homology"/>
<keyword evidence="6" id="KW-1185">Reference proteome</keyword>
<dbReference type="AlphaFoldDB" id="H0QYB8"/>
<dbReference type="PANTHER" id="PTHR33744:SF17">
    <property type="entry name" value="CONSERVED PROTEIN"/>
    <property type="match status" value="1"/>
</dbReference>
<dbReference type="Gene3D" id="3.30.450.40">
    <property type="match status" value="1"/>
</dbReference>
<evidence type="ECO:0000259" key="4">
    <source>
        <dbReference type="Pfam" id="PF17853"/>
    </source>
</evidence>
<dbReference type="InterPro" id="IPR025736">
    <property type="entry name" value="PucR_C-HTH_dom"/>
</dbReference>
<dbReference type="Gene3D" id="1.10.10.2840">
    <property type="entry name" value="PucR C-terminal helix-turn-helix domain"/>
    <property type="match status" value="1"/>
</dbReference>
<dbReference type="eggNOG" id="COG2508">
    <property type="taxonomic scope" value="Bacteria"/>
</dbReference>
<dbReference type="Pfam" id="PF17853">
    <property type="entry name" value="GGDEF_2"/>
    <property type="match status" value="1"/>
</dbReference>
<dbReference type="InterPro" id="IPR029016">
    <property type="entry name" value="GAF-like_dom_sf"/>
</dbReference>
<dbReference type="InterPro" id="IPR041522">
    <property type="entry name" value="CdaR_GGDEF"/>
</dbReference>
<dbReference type="EMBL" id="BAEH01000039">
    <property type="protein sequence ID" value="GAB17819.1"/>
    <property type="molecule type" value="Genomic_DNA"/>
</dbReference>
<evidence type="ECO:0000313" key="5">
    <source>
        <dbReference type="EMBL" id="GAB17819.1"/>
    </source>
</evidence>
<dbReference type="PANTHER" id="PTHR33744">
    <property type="entry name" value="CARBOHYDRATE DIACID REGULATOR"/>
    <property type="match status" value="1"/>
</dbReference>
<dbReference type="Proteomes" id="UP000035034">
    <property type="component" value="Unassembled WGS sequence"/>
</dbReference>
<evidence type="ECO:0000259" key="2">
    <source>
        <dbReference type="Pfam" id="PF01590"/>
    </source>
</evidence>
<dbReference type="Pfam" id="PF01590">
    <property type="entry name" value="GAF"/>
    <property type="match status" value="1"/>
</dbReference>
<dbReference type="InterPro" id="IPR042070">
    <property type="entry name" value="PucR_C-HTH_sf"/>
</dbReference>
<dbReference type="SUPFAM" id="SSF55781">
    <property type="entry name" value="GAF domain-like"/>
    <property type="match status" value="1"/>
</dbReference>
<sequence length="547" mass="57584">MALTFVQMDKPGSPVSGRGVRLGELLSALGDTVTGPSVLPDFDPIVASVALIDADDVHFGLGQSTRSADVMLFVGLDEQAVARWFRAASDAGSLPAAVLTKNPPAGMVGDLVGAGIAVIAMDSRARSERIYNVISQVLDDAVVGDAGRSGRVEDLFTLAGEVARQTGGLVNIEDERAHLLAYSAADEQADELRRLSILGREGPPEMMAWLRRWGVLDAVRNSTDVIAVQAHPDLGLRARLAMPIRSGSDGEFYGTIWLQRAGRDWSPDVEQILRGAAALAGRVIARRRAAGSAHDDLVRRLLGAFGPDVDVEYLAGEFHLPVAVEVVVVAFGGIAGESAGDATTFTSSELSALTLHASAVAQQSVTVTIGSRVYTVLPADGLAAKDIHLWARRAVAAAARLFGRRIRAVIAGPAPGLAGVADLRAQADRVLNAATREGHLIHDVTTVEASQTGMLLGEIVGQLAAHPELVDSRVRAIAASDGQTGGQLIASLSAYLDHFGDIRKAAQDLGIHPNTLRYRIRRISEVSGIDLSDPATRLVVALSVRAL</sequence>
<feature type="domain" description="GAF" evidence="2">
    <location>
        <begin position="231"/>
        <end position="283"/>
    </location>
</feature>
<organism evidence="5 6">
    <name type="scientific">Gordonia effusa NBRC 100432</name>
    <dbReference type="NCBI Taxonomy" id="1077974"/>
    <lineage>
        <taxon>Bacteria</taxon>
        <taxon>Bacillati</taxon>
        <taxon>Actinomycetota</taxon>
        <taxon>Actinomycetes</taxon>
        <taxon>Mycobacteriales</taxon>
        <taxon>Gordoniaceae</taxon>
        <taxon>Gordonia</taxon>
    </lineage>
</organism>
<feature type="domain" description="PucR C-terminal helix-turn-helix" evidence="3">
    <location>
        <begin position="488"/>
        <end position="546"/>
    </location>
</feature>
<comment type="caution">
    <text evidence="5">The sequence shown here is derived from an EMBL/GenBank/DDBJ whole genome shotgun (WGS) entry which is preliminary data.</text>
</comment>
<dbReference type="InterPro" id="IPR003018">
    <property type="entry name" value="GAF"/>
</dbReference>
<feature type="domain" description="CdaR GGDEF-like" evidence="4">
    <location>
        <begin position="308"/>
        <end position="432"/>
    </location>
</feature>
<comment type="similarity">
    <text evidence="1">Belongs to the CdaR family.</text>
</comment>
<name>H0QYB8_9ACTN</name>
<protein>
    <submittedName>
        <fullName evidence="5">Putative CdaR family transcriptional regulator</fullName>
    </submittedName>
</protein>
<dbReference type="Pfam" id="PF13556">
    <property type="entry name" value="HTH_30"/>
    <property type="match status" value="1"/>
</dbReference>
<accession>H0QYB8</accession>
<gene>
    <name evidence="5" type="ORF">GOEFS_039_00540</name>
</gene>
<evidence type="ECO:0000313" key="6">
    <source>
        <dbReference type="Proteomes" id="UP000035034"/>
    </source>
</evidence>
<evidence type="ECO:0000259" key="3">
    <source>
        <dbReference type="Pfam" id="PF13556"/>
    </source>
</evidence>
<reference evidence="5 6" key="1">
    <citation type="submission" date="2011-12" db="EMBL/GenBank/DDBJ databases">
        <title>Whole genome shotgun sequence of Gordonia effusa NBRC 100432.</title>
        <authorList>
            <person name="Yoshida I."/>
            <person name="Takarada H."/>
            <person name="Hosoyama A."/>
            <person name="Tsuchikane K."/>
            <person name="Katsumata H."/>
            <person name="Yamazaki S."/>
            <person name="Fujita N."/>
        </authorList>
    </citation>
    <scope>NUCLEOTIDE SEQUENCE [LARGE SCALE GENOMIC DNA]</scope>
    <source>
        <strain evidence="5 6">NBRC 100432</strain>
    </source>
</reference>
<dbReference type="STRING" id="1077974.GOEFS_039_00540"/>
<dbReference type="InterPro" id="IPR051448">
    <property type="entry name" value="CdaR-like_regulators"/>
</dbReference>
<evidence type="ECO:0000256" key="1">
    <source>
        <dbReference type="ARBA" id="ARBA00006754"/>
    </source>
</evidence>